<keyword evidence="3" id="KW-1185">Reference proteome</keyword>
<evidence type="ECO:0000256" key="1">
    <source>
        <dbReference type="SAM" id="MobiDB-lite"/>
    </source>
</evidence>
<name>A0ABU5KAY9_9ACTN</name>
<gene>
    <name evidence="2" type="ORF">SFC79_08300</name>
</gene>
<feature type="region of interest" description="Disordered" evidence="1">
    <location>
        <begin position="67"/>
        <end position="96"/>
    </location>
</feature>
<evidence type="ECO:0000313" key="3">
    <source>
        <dbReference type="Proteomes" id="UP001291999"/>
    </source>
</evidence>
<organism evidence="2 3">
    <name type="scientific">Nocardioides renjunii</name>
    <dbReference type="NCBI Taxonomy" id="3095075"/>
    <lineage>
        <taxon>Bacteria</taxon>
        <taxon>Bacillati</taxon>
        <taxon>Actinomycetota</taxon>
        <taxon>Actinomycetes</taxon>
        <taxon>Propionibacteriales</taxon>
        <taxon>Nocardioidaceae</taxon>
        <taxon>Nocardioides</taxon>
    </lineage>
</organism>
<comment type="caution">
    <text evidence="2">The sequence shown here is derived from an EMBL/GenBank/DDBJ whole genome shotgun (WGS) entry which is preliminary data.</text>
</comment>
<dbReference type="Proteomes" id="UP001291999">
    <property type="component" value="Unassembled WGS sequence"/>
</dbReference>
<evidence type="ECO:0000313" key="2">
    <source>
        <dbReference type="EMBL" id="MDZ5661760.1"/>
    </source>
</evidence>
<proteinExistence type="predicted"/>
<feature type="compositionally biased region" description="Basic and acidic residues" evidence="1">
    <location>
        <begin position="77"/>
        <end position="86"/>
    </location>
</feature>
<dbReference type="RefSeq" id="WP_322423986.1">
    <property type="nucleotide sequence ID" value="NZ_CP141058.1"/>
</dbReference>
<dbReference type="EMBL" id="JAXQPW010000002">
    <property type="protein sequence ID" value="MDZ5661760.1"/>
    <property type="molecule type" value="Genomic_DNA"/>
</dbReference>
<accession>A0ABU5KAY9</accession>
<reference evidence="2 3" key="1">
    <citation type="submission" date="2023-11" db="EMBL/GenBank/DDBJ databases">
        <title>Novel species in genus Nocardioides.</title>
        <authorList>
            <person name="Zhou H."/>
        </authorList>
    </citation>
    <scope>NUCLEOTIDE SEQUENCE [LARGE SCALE GENOMIC DNA]</scope>
    <source>
        <strain evidence="2 3">S-58</strain>
    </source>
</reference>
<sequence>MTVYLAWTSDPVQDLEGPWHEARLIAPGLLALESTESLSSVYHAIKWSLPNEASLIVVPLDRMPKSRGMAAGTTQWLRDRTPRRPDGSTCAAPETA</sequence>
<protein>
    <submittedName>
        <fullName evidence="2">Uncharacterized protein</fullName>
    </submittedName>
</protein>